<comment type="catalytic activity">
    <reaction evidence="1">
        <text>ATP + protein L-histidine = ADP + protein N-phospho-L-histidine.</text>
        <dbReference type="EC" id="2.7.13.3"/>
    </reaction>
</comment>
<accession>A0ABS0HK81</accession>
<dbReference type="Proteomes" id="UP000600799">
    <property type="component" value="Unassembled WGS sequence"/>
</dbReference>
<dbReference type="SUPFAM" id="SSF52172">
    <property type="entry name" value="CheY-like"/>
    <property type="match status" value="1"/>
</dbReference>
<dbReference type="PROSITE" id="PS50109">
    <property type="entry name" value="HIS_KIN"/>
    <property type="match status" value="1"/>
</dbReference>
<dbReference type="Gene3D" id="3.40.50.2300">
    <property type="match status" value="1"/>
</dbReference>
<evidence type="ECO:0000256" key="9">
    <source>
        <dbReference type="SAM" id="Coils"/>
    </source>
</evidence>
<dbReference type="InterPro" id="IPR011495">
    <property type="entry name" value="Sig_transdc_His_kin_sub2_dim/P"/>
</dbReference>
<dbReference type="Pfam" id="PF00072">
    <property type="entry name" value="Response_reg"/>
    <property type="match status" value="1"/>
</dbReference>
<evidence type="ECO:0000256" key="7">
    <source>
        <dbReference type="ARBA" id="ARBA00022840"/>
    </source>
</evidence>
<feature type="modified residue" description="4-aspartylphosphate" evidence="8">
    <location>
        <position position="56"/>
    </location>
</feature>
<evidence type="ECO:0000256" key="3">
    <source>
        <dbReference type="ARBA" id="ARBA00022553"/>
    </source>
</evidence>
<evidence type="ECO:0000256" key="2">
    <source>
        <dbReference type="ARBA" id="ARBA00012438"/>
    </source>
</evidence>
<comment type="caution">
    <text evidence="12">The sequence shown here is derived from an EMBL/GenBank/DDBJ whole genome shotgun (WGS) entry which is preliminary data.</text>
</comment>
<keyword evidence="3 8" id="KW-0597">Phosphoprotein</keyword>
<dbReference type="Pfam" id="PF02518">
    <property type="entry name" value="HATPase_c"/>
    <property type="match status" value="1"/>
</dbReference>
<dbReference type="InterPro" id="IPR011006">
    <property type="entry name" value="CheY-like_superfamily"/>
</dbReference>
<organism evidence="12 13">
    <name type="scientific">Novosphingobium jiangmenense</name>
    <dbReference type="NCBI Taxonomy" id="2791981"/>
    <lineage>
        <taxon>Bacteria</taxon>
        <taxon>Pseudomonadati</taxon>
        <taxon>Pseudomonadota</taxon>
        <taxon>Alphaproteobacteria</taxon>
        <taxon>Sphingomonadales</taxon>
        <taxon>Sphingomonadaceae</taxon>
        <taxon>Novosphingobium</taxon>
    </lineage>
</organism>
<evidence type="ECO:0000256" key="1">
    <source>
        <dbReference type="ARBA" id="ARBA00000085"/>
    </source>
</evidence>
<evidence type="ECO:0000256" key="4">
    <source>
        <dbReference type="ARBA" id="ARBA00022679"/>
    </source>
</evidence>
<keyword evidence="9" id="KW-0175">Coiled coil</keyword>
<dbReference type="EMBL" id="JADQDC010000014">
    <property type="protein sequence ID" value="MBF9152666.1"/>
    <property type="molecule type" value="Genomic_DNA"/>
</dbReference>
<dbReference type="InterPro" id="IPR036890">
    <property type="entry name" value="HATPase_C_sf"/>
</dbReference>
<keyword evidence="5" id="KW-0547">Nucleotide-binding</keyword>
<evidence type="ECO:0000259" key="11">
    <source>
        <dbReference type="PROSITE" id="PS50110"/>
    </source>
</evidence>
<evidence type="ECO:0000313" key="12">
    <source>
        <dbReference type="EMBL" id="MBF9152666.1"/>
    </source>
</evidence>
<keyword evidence="7" id="KW-0067">ATP-binding</keyword>
<evidence type="ECO:0000256" key="6">
    <source>
        <dbReference type="ARBA" id="ARBA00022777"/>
    </source>
</evidence>
<evidence type="ECO:0000256" key="5">
    <source>
        <dbReference type="ARBA" id="ARBA00022741"/>
    </source>
</evidence>
<dbReference type="InterPro" id="IPR001789">
    <property type="entry name" value="Sig_transdc_resp-reg_receiver"/>
</dbReference>
<keyword evidence="4" id="KW-0808">Transferase</keyword>
<dbReference type="PANTHER" id="PTHR41523">
    <property type="entry name" value="TWO-COMPONENT SYSTEM SENSOR PROTEIN"/>
    <property type="match status" value="1"/>
</dbReference>
<evidence type="ECO:0000256" key="8">
    <source>
        <dbReference type="PROSITE-ProRule" id="PRU00169"/>
    </source>
</evidence>
<dbReference type="CDD" id="cd00156">
    <property type="entry name" value="REC"/>
    <property type="match status" value="1"/>
</dbReference>
<evidence type="ECO:0000259" key="10">
    <source>
        <dbReference type="PROSITE" id="PS50109"/>
    </source>
</evidence>
<feature type="domain" description="Response regulatory" evidence="11">
    <location>
        <begin position="7"/>
        <end position="121"/>
    </location>
</feature>
<keyword evidence="6" id="KW-0418">Kinase</keyword>
<dbReference type="EC" id="2.7.13.3" evidence="2"/>
<reference evidence="12 13" key="1">
    <citation type="submission" date="2020-11" db="EMBL/GenBank/DDBJ databases">
        <title>The genome sequence of Novosphingobium sp. 1Y9A.</title>
        <authorList>
            <person name="Liu Y."/>
        </authorList>
    </citation>
    <scope>NUCLEOTIDE SEQUENCE [LARGE SCALE GENOMIC DNA]</scope>
    <source>
        <strain evidence="12 13">1Y9A</strain>
    </source>
</reference>
<dbReference type="PANTHER" id="PTHR41523:SF8">
    <property type="entry name" value="ETHYLENE RESPONSE SENSOR PROTEIN"/>
    <property type="match status" value="1"/>
</dbReference>
<dbReference type="InterPro" id="IPR005467">
    <property type="entry name" value="His_kinase_dom"/>
</dbReference>
<dbReference type="Gene3D" id="3.30.565.10">
    <property type="entry name" value="Histidine kinase-like ATPase, C-terminal domain"/>
    <property type="match status" value="1"/>
</dbReference>
<evidence type="ECO:0000313" key="13">
    <source>
        <dbReference type="Proteomes" id="UP000600799"/>
    </source>
</evidence>
<dbReference type="Pfam" id="PF07568">
    <property type="entry name" value="HisKA_2"/>
    <property type="match status" value="1"/>
</dbReference>
<keyword evidence="13" id="KW-1185">Reference proteome</keyword>
<feature type="coiled-coil region" evidence="9">
    <location>
        <begin position="126"/>
        <end position="153"/>
    </location>
</feature>
<dbReference type="SMART" id="SM00448">
    <property type="entry name" value="REC"/>
    <property type="match status" value="1"/>
</dbReference>
<feature type="domain" description="Histidine kinase" evidence="10">
    <location>
        <begin position="257"/>
        <end position="346"/>
    </location>
</feature>
<sequence>MTEEPVRLLYIDDDPGLRRLVQRRLGGPEFAITLAADGHEGCALARESEFDVIAVDHHMPGMDGLQTLEQLLALPACPPVVYVTGADDGRLAAAALRAGADDYVVKTIGEDFIELLRSAFSQSLERVRLRRAKEQAERELIASNERLGALLREVNHRVANNLQMTMSFINMQASVLPEGEARNALLASQQRIGAIAHVNRHLYATGNVESVAMDEYLANLARDLTETWTSPHGPRSVVSTAEAVELPTDKAVTLGIVICELVANACKYAYAGDCAGEVRIVLSSSRENHMRLTVEDDGVGIGDSAEAKGTGLGQRLVKAMARGLGASICAQSTSPGFRVTLEFDPR</sequence>
<dbReference type="SMART" id="SM00387">
    <property type="entry name" value="HATPase_c"/>
    <property type="match status" value="1"/>
</dbReference>
<dbReference type="InterPro" id="IPR003594">
    <property type="entry name" value="HATPase_dom"/>
</dbReference>
<protein>
    <recommendedName>
        <fullName evidence="2">histidine kinase</fullName>
        <ecNumber evidence="2">2.7.13.3</ecNumber>
    </recommendedName>
</protein>
<dbReference type="RefSeq" id="WP_196276964.1">
    <property type="nucleotide sequence ID" value="NZ_JADQDC010000014.1"/>
</dbReference>
<proteinExistence type="predicted"/>
<dbReference type="PROSITE" id="PS50110">
    <property type="entry name" value="RESPONSE_REGULATORY"/>
    <property type="match status" value="1"/>
</dbReference>
<name>A0ABS0HK81_9SPHN</name>
<dbReference type="SUPFAM" id="SSF55874">
    <property type="entry name" value="ATPase domain of HSP90 chaperone/DNA topoisomerase II/histidine kinase"/>
    <property type="match status" value="1"/>
</dbReference>
<gene>
    <name evidence="12" type="ORF">I2488_16805</name>
</gene>